<dbReference type="PANTHER" id="PTHR35690:SF1">
    <property type="entry name" value="OS01G0363500 PROTEIN"/>
    <property type="match status" value="1"/>
</dbReference>
<dbReference type="RefSeq" id="WP_015230838.1">
    <property type="nucleotide sequence ID" value="NC_019780.1"/>
</dbReference>
<organism evidence="1 2">
    <name type="scientific">Dactylococcopsis salina (strain PCC 8305)</name>
    <name type="common">Myxobactron salinum</name>
    <dbReference type="NCBI Taxonomy" id="13035"/>
    <lineage>
        <taxon>Bacteria</taxon>
        <taxon>Bacillati</taxon>
        <taxon>Cyanobacteriota</taxon>
        <taxon>Cyanophyceae</taxon>
        <taxon>Nodosilineales</taxon>
        <taxon>Cymatolegaceae</taxon>
        <taxon>Dactylococcopsis</taxon>
    </lineage>
</organism>
<evidence type="ECO:0008006" key="3">
    <source>
        <dbReference type="Google" id="ProtNLM"/>
    </source>
</evidence>
<evidence type="ECO:0000313" key="1">
    <source>
        <dbReference type="EMBL" id="AFZ51863.1"/>
    </source>
</evidence>
<sequence>MNEPTQIMSDRDCIQTMIDPARSSPASETVVTALVNLEKANKKTTEPISYDQLLGKWRLWWITGTKKTRQRSGIILGSGRYLPQWLKITLSYSKNSDFTLTDAEAGNVENSVSFAGINLTLTGSTKFFPKQKILAFDFTELTIKCFGKIIYSGNIRKGKASRETFYQEPIKKQAFFRYFLMEEDCIAARGRGGGLALWKRLEP</sequence>
<dbReference type="STRING" id="13035.Dacsa_3359"/>
<dbReference type="PATRIC" id="fig|13035.3.peg.3805"/>
<protein>
    <recommendedName>
        <fullName evidence="3">Plastid lipid-associated protein/fibrillin conserved domain-containing protein</fullName>
    </recommendedName>
</protein>
<dbReference type="eggNOG" id="ENOG5030QVM">
    <property type="taxonomic scope" value="Bacteria"/>
</dbReference>
<evidence type="ECO:0000313" key="2">
    <source>
        <dbReference type="Proteomes" id="UP000010482"/>
    </source>
</evidence>
<dbReference type="HOGENOM" id="CLU_1420172_0_0_3"/>
<gene>
    <name evidence="1" type="ORF">Dacsa_3359</name>
</gene>
<reference evidence="1" key="1">
    <citation type="submission" date="2012-04" db="EMBL/GenBank/DDBJ databases">
        <title>Finished genome of Dactylococcopsis salina PCC 8305.</title>
        <authorList>
            <consortium name="US DOE Joint Genome Institute"/>
            <person name="Gugger M."/>
            <person name="Coursin T."/>
            <person name="Rippka R."/>
            <person name="Tandeau De Marsac N."/>
            <person name="Huntemann M."/>
            <person name="Wei C.-L."/>
            <person name="Han J."/>
            <person name="Detter J.C."/>
            <person name="Han C."/>
            <person name="Tapia R."/>
            <person name="Daligault H."/>
            <person name="Chen A."/>
            <person name="Krypides N."/>
            <person name="Mavromatis K."/>
            <person name="Markowitz V."/>
            <person name="Szeto E."/>
            <person name="Ivanova N."/>
            <person name="Ovchinnikova G."/>
            <person name="Pagani I."/>
            <person name="Pati A."/>
            <person name="Goodwin L."/>
            <person name="Peters L."/>
            <person name="Pitluck S."/>
            <person name="Woyke T."/>
            <person name="Kerfeld C."/>
        </authorList>
    </citation>
    <scope>NUCLEOTIDE SEQUENCE [LARGE SCALE GENOMIC DNA]</scope>
    <source>
        <strain evidence="1">PCC 8305</strain>
    </source>
</reference>
<accession>K9Z0G0</accession>
<dbReference type="AlphaFoldDB" id="K9Z0G0"/>
<proteinExistence type="predicted"/>
<keyword evidence="2" id="KW-1185">Reference proteome</keyword>
<dbReference type="EMBL" id="CP003944">
    <property type="protein sequence ID" value="AFZ51863.1"/>
    <property type="molecule type" value="Genomic_DNA"/>
</dbReference>
<dbReference type="PANTHER" id="PTHR35690">
    <property type="entry name" value="OS01G0363500 PROTEIN"/>
    <property type="match status" value="1"/>
</dbReference>
<name>K9Z0G0_DACS8</name>
<dbReference type="Proteomes" id="UP000010482">
    <property type="component" value="Chromosome"/>
</dbReference>
<dbReference type="KEGG" id="dsl:Dacsa_3359"/>